<feature type="region of interest" description="Disordered" evidence="1">
    <location>
        <begin position="187"/>
        <end position="212"/>
    </location>
</feature>
<evidence type="ECO:0000313" key="2">
    <source>
        <dbReference type="EMBL" id="KAK4887867.1"/>
    </source>
</evidence>
<dbReference type="AlphaFoldDB" id="A0AAN7SL74"/>
<keyword evidence="3" id="KW-1185">Reference proteome</keyword>
<evidence type="ECO:0000313" key="3">
    <source>
        <dbReference type="Proteomes" id="UP001353858"/>
    </source>
</evidence>
<organism evidence="2 3">
    <name type="scientific">Aquatica leii</name>
    <dbReference type="NCBI Taxonomy" id="1421715"/>
    <lineage>
        <taxon>Eukaryota</taxon>
        <taxon>Metazoa</taxon>
        <taxon>Ecdysozoa</taxon>
        <taxon>Arthropoda</taxon>
        <taxon>Hexapoda</taxon>
        <taxon>Insecta</taxon>
        <taxon>Pterygota</taxon>
        <taxon>Neoptera</taxon>
        <taxon>Endopterygota</taxon>
        <taxon>Coleoptera</taxon>
        <taxon>Polyphaga</taxon>
        <taxon>Elateriformia</taxon>
        <taxon>Elateroidea</taxon>
        <taxon>Lampyridae</taxon>
        <taxon>Luciolinae</taxon>
        <taxon>Aquatica</taxon>
    </lineage>
</organism>
<sequence>MERQMGEAIAEIKYPYSYADDVLALERVMDELTNLLPVATPASKDVSLLGVCVLGFDSGNVNTINHIQNSGKEEGSSLLLAIISKGVRKTETQQEKEVPSTTTTTTVPTETIVYEEAPCVLHSIRYGCICRYGDHNCENPNNCRASPTPDSDSEDIAIFSSIFPQIVQHLGDEPIEIEDIVKSIRVYDSDDSPPAEAEETTPAAAEEASELL</sequence>
<proteinExistence type="predicted"/>
<reference evidence="3" key="1">
    <citation type="submission" date="2023-01" db="EMBL/GenBank/DDBJ databases">
        <title>Key to firefly adult light organ development and bioluminescence: homeobox transcription factors regulate luciferase expression and transportation to peroxisome.</title>
        <authorList>
            <person name="Fu X."/>
        </authorList>
    </citation>
    <scope>NUCLEOTIDE SEQUENCE [LARGE SCALE GENOMIC DNA]</scope>
</reference>
<accession>A0AAN7SL74</accession>
<comment type="caution">
    <text evidence="2">The sequence shown here is derived from an EMBL/GenBank/DDBJ whole genome shotgun (WGS) entry which is preliminary data.</text>
</comment>
<evidence type="ECO:0000256" key="1">
    <source>
        <dbReference type="SAM" id="MobiDB-lite"/>
    </source>
</evidence>
<gene>
    <name evidence="2" type="ORF">RN001_004138</name>
</gene>
<dbReference type="Proteomes" id="UP001353858">
    <property type="component" value="Unassembled WGS sequence"/>
</dbReference>
<name>A0AAN7SL74_9COLE</name>
<protein>
    <submittedName>
        <fullName evidence="2">Uncharacterized protein</fullName>
    </submittedName>
</protein>
<feature type="compositionally biased region" description="Acidic residues" evidence="1">
    <location>
        <begin position="189"/>
        <end position="199"/>
    </location>
</feature>
<dbReference type="EMBL" id="JARPUR010000001">
    <property type="protein sequence ID" value="KAK4887867.1"/>
    <property type="molecule type" value="Genomic_DNA"/>
</dbReference>